<reference evidence="2 3" key="1">
    <citation type="journal article" date="2014" name="Genome Biol. Evol.">
        <title>The secreted proteins of Achlya hypogyna and Thraustotheca clavata identify the ancestral oomycete secretome and reveal gene acquisitions by horizontal gene transfer.</title>
        <authorList>
            <person name="Misner I."/>
            <person name="Blouin N."/>
            <person name="Leonard G."/>
            <person name="Richards T.A."/>
            <person name="Lane C.E."/>
        </authorList>
    </citation>
    <scope>NUCLEOTIDE SEQUENCE [LARGE SCALE GENOMIC DNA]</scope>
    <source>
        <strain evidence="2 3">ATCC 48635</strain>
    </source>
</reference>
<evidence type="ECO:0000313" key="2">
    <source>
        <dbReference type="EMBL" id="OQR87070.1"/>
    </source>
</evidence>
<feature type="domain" description="WRKY19-like zinc finger" evidence="1">
    <location>
        <begin position="102"/>
        <end position="123"/>
    </location>
</feature>
<gene>
    <name evidence="2" type="ORF">ACHHYP_09558</name>
</gene>
<dbReference type="PANTHER" id="PTHR31827">
    <property type="entry name" value="EMB|CAB89363.1"/>
    <property type="match status" value="1"/>
</dbReference>
<dbReference type="AlphaFoldDB" id="A0A1V9YMY6"/>
<evidence type="ECO:0000313" key="3">
    <source>
        <dbReference type="Proteomes" id="UP000243579"/>
    </source>
</evidence>
<proteinExistence type="predicted"/>
<dbReference type="PANTHER" id="PTHR31827:SF1">
    <property type="entry name" value="EMB|CAB89363.1"/>
    <property type="match status" value="1"/>
</dbReference>
<dbReference type="OrthoDB" id="72030at2759"/>
<accession>A0A1V9YMY6</accession>
<dbReference type="InterPro" id="IPR056866">
    <property type="entry name" value="Znf_WRKY19"/>
</dbReference>
<evidence type="ECO:0000259" key="1">
    <source>
        <dbReference type="Pfam" id="PF24906"/>
    </source>
</evidence>
<dbReference type="Pfam" id="PF24906">
    <property type="entry name" value="Zf_WRKY19"/>
    <property type="match status" value="1"/>
</dbReference>
<sequence length="222" mass="25054">MSVKCRFNACDELAMTNSTKCYFHRSRGHCSVHGCKNQVFARHLCVRHGGRPLCSFEGCYGNARLRGFCSKHGAKVAKKLCSEQGCTKMVQSKQKCVRHGGGRQCRMEGCTTYARLGGFCSRHHRLREDLAAQTALEPLANQSPAIVFHEPAPVHLACDSHSPLYFHNEQPLQHLVTETRWWQPVDMTYGGYGMTDGHHRTMVLDSHRYDQARDPAGWTFSV</sequence>
<dbReference type="STRING" id="1202772.A0A1V9YMY6"/>
<organism evidence="2 3">
    <name type="scientific">Achlya hypogyna</name>
    <name type="common">Oomycete</name>
    <name type="synonym">Protoachlya hypogyna</name>
    <dbReference type="NCBI Taxonomy" id="1202772"/>
    <lineage>
        <taxon>Eukaryota</taxon>
        <taxon>Sar</taxon>
        <taxon>Stramenopiles</taxon>
        <taxon>Oomycota</taxon>
        <taxon>Saprolegniomycetes</taxon>
        <taxon>Saprolegniales</taxon>
        <taxon>Achlyaceae</taxon>
        <taxon>Achlya</taxon>
    </lineage>
</organism>
<protein>
    <recommendedName>
        <fullName evidence="1">WRKY19-like zinc finger domain-containing protein</fullName>
    </recommendedName>
</protein>
<comment type="caution">
    <text evidence="2">The sequence shown here is derived from an EMBL/GenBank/DDBJ whole genome shotgun (WGS) entry which is preliminary data.</text>
</comment>
<keyword evidence="3" id="KW-1185">Reference proteome</keyword>
<name>A0A1V9YMY6_ACHHY</name>
<dbReference type="Proteomes" id="UP000243579">
    <property type="component" value="Unassembled WGS sequence"/>
</dbReference>
<dbReference type="EMBL" id="JNBR01001469">
    <property type="protein sequence ID" value="OQR87070.1"/>
    <property type="molecule type" value="Genomic_DNA"/>
</dbReference>